<keyword evidence="3" id="KW-1185">Reference proteome</keyword>
<comment type="caution">
    <text evidence="2">The sequence shown here is derived from an EMBL/GenBank/DDBJ whole genome shotgun (WGS) entry which is preliminary data.</text>
</comment>
<name>A0ABW7J0N2_9VIBR</name>
<evidence type="ECO:0000313" key="3">
    <source>
        <dbReference type="Proteomes" id="UP001607151"/>
    </source>
</evidence>
<sequence length="45" mass="5116">MSVIFIFWGISLVIGLLTLFASPLEKKLDKLEKCLLDYANSNNEK</sequence>
<evidence type="ECO:0000313" key="2">
    <source>
        <dbReference type="EMBL" id="MFH0267292.1"/>
    </source>
</evidence>
<gene>
    <name evidence="2" type="ORF">ACGRQ9_17750</name>
</gene>
<dbReference type="Proteomes" id="UP001607151">
    <property type="component" value="Unassembled WGS sequence"/>
</dbReference>
<dbReference type="RefSeq" id="WP_156888664.1">
    <property type="nucleotide sequence ID" value="NZ_AP018688.1"/>
</dbReference>
<keyword evidence="1" id="KW-0812">Transmembrane</keyword>
<organism evidence="2 3">
    <name type="scientific">Vibrio rumoiensis</name>
    <dbReference type="NCBI Taxonomy" id="76258"/>
    <lineage>
        <taxon>Bacteria</taxon>
        <taxon>Pseudomonadati</taxon>
        <taxon>Pseudomonadota</taxon>
        <taxon>Gammaproteobacteria</taxon>
        <taxon>Vibrionales</taxon>
        <taxon>Vibrionaceae</taxon>
        <taxon>Vibrio</taxon>
    </lineage>
</organism>
<keyword evidence="1" id="KW-1133">Transmembrane helix</keyword>
<evidence type="ECO:0000256" key="1">
    <source>
        <dbReference type="SAM" id="Phobius"/>
    </source>
</evidence>
<reference evidence="2 3" key="1">
    <citation type="submission" date="2024-10" db="EMBL/GenBank/DDBJ databases">
        <authorList>
            <person name="Yibar A."/>
            <person name="Saticioglu I.B."/>
            <person name="Duman M."/>
            <person name="Ajmi N."/>
            <person name="Gurler F."/>
            <person name="Ay H."/>
            <person name="Onuk E."/>
            <person name="Guler S."/>
            <person name="Romalde J.L."/>
        </authorList>
    </citation>
    <scope>NUCLEOTIDE SEQUENCE [LARGE SCALE GENOMIC DNA]</scope>
    <source>
        <strain evidence="2 3">14-MA-B</strain>
    </source>
</reference>
<keyword evidence="1" id="KW-0472">Membrane</keyword>
<accession>A0ABW7J0N2</accession>
<feature type="transmembrane region" description="Helical" evidence="1">
    <location>
        <begin position="6"/>
        <end position="24"/>
    </location>
</feature>
<protein>
    <submittedName>
        <fullName evidence="2">Uncharacterized protein</fullName>
    </submittedName>
</protein>
<proteinExistence type="predicted"/>
<dbReference type="EMBL" id="JBIHSN010000004">
    <property type="protein sequence ID" value="MFH0267292.1"/>
    <property type="molecule type" value="Genomic_DNA"/>
</dbReference>